<dbReference type="RefSeq" id="WP_076548863.1">
    <property type="nucleotide sequence ID" value="NZ_FTMA01000004.1"/>
</dbReference>
<sequence>MARPEKDINDLKAIKINLRMTVQDYLTVCENASTVGISIPDFIRKRSVGKPLPRTRISSENRKLFIELCRIGNNLNQLTKKAHLGGFNPDDLNSQLNLLKSTLAEIKQVTLRS</sequence>
<dbReference type="Pfam" id="PF21983">
    <property type="entry name" value="NikA-like"/>
    <property type="match status" value="1"/>
</dbReference>
<dbReference type="OrthoDB" id="681025at2"/>
<dbReference type="Proteomes" id="UP000186953">
    <property type="component" value="Unassembled WGS sequence"/>
</dbReference>
<dbReference type="InterPro" id="IPR053842">
    <property type="entry name" value="NikA-like"/>
</dbReference>
<protein>
    <submittedName>
        <fullName evidence="1">Mobilisation protein (MobC)</fullName>
    </submittedName>
</protein>
<gene>
    <name evidence="1" type="ORF">SAMN05421797_104209</name>
</gene>
<proteinExistence type="predicted"/>
<accession>A0A1N6WSX7</accession>
<keyword evidence="2" id="KW-1185">Reference proteome</keyword>
<reference evidence="2" key="1">
    <citation type="submission" date="2017-01" db="EMBL/GenBank/DDBJ databases">
        <authorList>
            <person name="Varghese N."/>
            <person name="Submissions S."/>
        </authorList>
    </citation>
    <scope>NUCLEOTIDE SEQUENCE [LARGE SCALE GENOMIC DNA]</scope>
    <source>
        <strain evidence="2">DSM 15366</strain>
    </source>
</reference>
<dbReference type="AlphaFoldDB" id="A0A1N6WSX7"/>
<name>A0A1N6WSX7_9FLAO</name>
<evidence type="ECO:0000313" key="1">
    <source>
        <dbReference type="EMBL" id="SIQ93213.1"/>
    </source>
</evidence>
<dbReference type="STRING" id="228959.SAMN05421797_104209"/>
<evidence type="ECO:0000313" key="2">
    <source>
        <dbReference type="Proteomes" id="UP000186953"/>
    </source>
</evidence>
<organism evidence="1 2">
    <name type="scientific">Maribacter ulvicola</name>
    <dbReference type="NCBI Taxonomy" id="228959"/>
    <lineage>
        <taxon>Bacteria</taxon>
        <taxon>Pseudomonadati</taxon>
        <taxon>Bacteroidota</taxon>
        <taxon>Flavobacteriia</taxon>
        <taxon>Flavobacteriales</taxon>
        <taxon>Flavobacteriaceae</taxon>
        <taxon>Maribacter</taxon>
    </lineage>
</organism>
<dbReference type="EMBL" id="FTMA01000004">
    <property type="protein sequence ID" value="SIQ93213.1"/>
    <property type="molecule type" value="Genomic_DNA"/>
</dbReference>